<gene>
    <name evidence="1" type="ORF">Pfra01_001657000</name>
</gene>
<sequence length="155" mass="17154">MALESSSKKQQSLEGLSMLDIRDIFDALNAEHPGIESYLGTDAAVVHQPEFEDACVGVLLNKRDSLTVQQPALLAPVCAPAALAPVTEYKKHGFAGRAMKRRKILREQPCEYPEIAVIPPLLTSGSAFSVRQSMYWEARGNDCCLFIWRPFSSSR</sequence>
<keyword evidence="2" id="KW-1185">Reference proteome</keyword>
<name>A0A9W6XUZ8_9STRA</name>
<dbReference type="OrthoDB" id="97142at2759"/>
<proteinExistence type="predicted"/>
<evidence type="ECO:0000313" key="2">
    <source>
        <dbReference type="Proteomes" id="UP001165121"/>
    </source>
</evidence>
<dbReference type="AlphaFoldDB" id="A0A9W6XUZ8"/>
<evidence type="ECO:0000313" key="1">
    <source>
        <dbReference type="EMBL" id="GMF45796.1"/>
    </source>
</evidence>
<dbReference type="PANTHER" id="PTHR40866:SF1">
    <property type="entry name" value="BED-TYPE DOMAIN-CONTAINING PROTEIN"/>
    <property type="match status" value="1"/>
</dbReference>
<protein>
    <submittedName>
        <fullName evidence="1">Unnamed protein product</fullName>
    </submittedName>
</protein>
<accession>A0A9W6XUZ8</accession>
<dbReference type="PANTHER" id="PTHR40866">
    <property type="entry name" value="BED-TYPE DOMAIN-CONTAINING PROTEIN"/>
    <property type="match status" value="1"/>
</dbReference>
<comment type="caution">
    <text evidence="1">The sequence shown here is derived from an EMBL/GenBank/DDBJ whole genome shotgun (WGS) entry which is preliminary data.</text>
</comment>
<organism evidence="1 2">
    <name type="scientific">Phytophthora fragariaefolia</name>
    <dbReference type="NCBI Taxonomy" id="1490495"/>
    <lineage>
        <taxon>Eukaryota</taxon>
        <taxon>Sar</taxon>
        <taxon>Stramenopiles</taxon>
        <taxon>Oomycota</taxon>
        <taxon>Peronosporomycetes</taxon>
        <taxon>Peronosporales</taxon>
        <taxon>Peronosporaceae</taxon>
        <taxon>Phytophthora</taxon>
    </lineage>
</organism>
<dbReference type="Proteomes" id="UP001165121">
    <property type="component" value="Unassembled WGS sequence"/>
</dbReference>
<dbReference type="EMBL" id="BSXT01001884">
    <property type="protein sequence ID" value="GMF45796.1"/>
    <property type="molecule type" value="Genomic_DNA"/>
</dbReference>
<reference evidence="1" key="1">
    <citation type="submission" date="2023-04" db="EMBL/GenBank/DDBJ databases">
        <title>Phytophthora fragariaefolia NBRC 109709.</title>
        <authorList>
            <person name="Ichikawa N."/>
            <person name="Sato H."/>
            <person name="Tonouchi N."/>
        </authorList>
    </citation>
    <scope>NUCLEOTIDE SEQUENCE</scope>
    <source>
        <strain evidence="1">NBRC 109709</strain>
    </source>
</reference>